<dbReference type="InterPro" id="IPR036322">
    <property type="entry name" value="WD40_repeat_dom_sf"/>
</dbReference>
<gene>
    <name evidence="1" type="ORF">DILT_LOCUS11664</name>
</gene>
<dbReference type="GO" id="GO:0006357">
    <property type="term" value="P:regulation of transcription by RNA polymerase II"/>
    <property type="evidence" value="ECO:0007669"/>
    <property type="project" value="TreeGrafter"/>
</dbReference>
<dbReference type="Gene3D" id="2.130.10.10">
    <property type="entry name" value="YVTN repeat-like/Quinoprotein amine dehydrogenase"/>
    <property type="match status" value="1"/>
</dbReference>
<dbReference type="PANTHER" id="PTHR16266:SF17">
    <property type="entry name" value="BRWD3"/>
    <property type="match status" value="1"/>
</dbReference>
<dbReference type="GO" id="GO:0005634">
    <property type="term" value="C:nucleus"/>
    <property type="evidence" value="ECO:0007669"/>
    <property type="project" value="TreeGrafter"/>
</dbReference>
<protein>
    <recommendedName>
        <fullName evidence="3">Anaphase-promoting complex subunit 4 WD40 domain-containing protein</fullName>
    </recommendedName>
</protein>
<dbReference type="InterPro" id="IPR001680">
    <property type="entry name" value="WD40_rpt"/>
</dbReference>
<reference evidence="1 2" key="1">
    <citation type="submission" date="2018-11" db="EMBL/GenBank/DDBJ databases">
        <authorList>
            <consortium name="Pathogen Informatics"/>
        </authorList>
    </citation>
    <scope>NUCLEOTIDE SEQUENCE [LARGE SCALE GENOMIC DNA]</scope>
</reference>
<sequence length="173" mass="19055">MHFIPYKHETVGGTSASTSSSVDCCLLRVNPTVTIDNPEASVLSLDISPGGHFIAVGCSDNFVRMYTFAENGLPVAAGRLFAREDGVNKLRFSNSGTMLATSSSNGGTCWLWKLQSCLWTGAELKLRKRPRCRPCLLQWTKDDRYLVVSTKSGSVYVFLTETGEVANVLREYF</sequence>
<dbReference type="InterPro" id="IPR052060">
    <property type="entry name" value="Bromo_WD_repeat"/>
</dbReference>
<dbReference type="Pfam" id="PF00400">
    <property type="entry name" value="WD40"/>
    <property type="match status" value="2"/>
</dbReference>
<dbReference type="GO" id="GO:0008360">
    <property type="term" value="P:regulation of cell shape"/>
    <property type="evidence" value="ECO:0007669"/>
    <property type="project" value="TreeGrafter"/>
</dbReference>
<dbReference type="Proteomes" id="UP000281553">
    <property type="component" value="Unassembled WGS sequence"/>
</dbReference>
<dbReference type="GO" id="GO:0007010">
    <property type="term" value="P:cytoskeleton organization"/>
    <property type="evidence" value="ECO:0007669"/>
    <property type="project" value="TreeGrafter"/>
</dbReference>
<accession>A0A3P7LXQ2</accession>
<dbReference type="InterPro" id="IPR015943">
    <property type="entry name" value="WD40/YVTN_repeat-like_dom_sf"/>
</dbReference>
<evidence type="ECO:0000313" key="1">
    <source>
        <dbReference type="EMBL" id="VDN15833.1"/>
    </source>
</evidence>
<organism evidence="1 2">
    <name type="scientific">Dibothriocephalus latus</name>
    <name type="common">Fish tapeworm</name>
    <name type="synonym">Diphyllobothrium latum</name>
    <dbReference type="NCBI Taxonomy" id="60516"/>
    <lineage>
        <taxon>Eukaryota</taxon>
        <taxon>Metazoa</taxon>
        <taxon>Spiralia</taxon>
        <taxon>Lophotrochozoa</taxon>
        <taxon>Platyhelminthes</taxon>
        <taxon>Cestoda</taxon>
        <taxon>Eucestoda</taxon>
        <taxon>Diphyllobothriidea</taxon>
        <taxon>Diphyllobothriidae</taxon>
        <taxon>Dibothriocephalus</taxon>
    </lineage>
</organism>
<dbReference type="AlphaFoldDB" id="A0A3P7LXQ2"/>
<evidence type="ECO:0008006" key="3">
    <source>
        <dbReference type="Google" id="ProtNLM"/>
    </source>
</evidence>
<dbReference type="EMBL" id="UYRU01063774">
    <property type="protein sequence ID" value="VDN15833.1"/>
    <property type="molecule type" value="Genomic_DNA"/>
</dbReference>
<name>A0A3P7LXQ2_DIBLA</name>
<keyword evidence="2" id="KW-1185">Reference proteome</keyword>
<evidence type="ECO:0000313" key="2">
    <source>
        <dbReference type="Proteomes" id="UP000281553"/>
    </source>
</evidence>
<dbReference type="SUPFAM" id="SSF50978">
    <property type="entry name" value="WD40 repeat-like"/>
    <property type="match status" value="1"/>
</dbReference>
<dbReference type="SMART" id="SM00320">
    <property type="entry name" value="WD40"/>
    <property type="match status" value="3"/>
</dbReference>
<dbReference type="OrthoDB" id="538223at2759"/>
<proteinExistence type="predicted"/>
<dbReference type="PANTHER" id="PTHR16266">
    <property type="entry name" value="WD REPEAT DOMAIN 9"/>
    <property type="match status" value="1"/>
</dbReference>